<dbReference type="GO" id="GO:0004516">
    <property type="term" value="F:nicotinate phosphoribosyltransferase activity"/>
    <property type="evidence" value="ECO:0007669"/>
    <property type="project" value="UniProtKB-EC"/>
</dbReference>
<dbReference type="GO" id="GO:0016757">
    <property type="term" value="F:glycosyltransferase activity"/>
    <property type="evidence" value="ECO:0007669"/>
    <property type="project" value="UniProtKB-KW"/>
</dbReference>
<dbReference type="PANTHER" id="PTHR11098">
    <property type="entry name" value="NICOTINATE PHOSPHORIBOSYLTRANSFERASE"/>
    <property type="match status" value="1"/>
</dbReference>
<dbReference type="GO" id="GO:0034355">
    <property type="term" value="P:NAD+ biosynthetic process via the salvage pathway"/>
    <property type="evidence" value="ECO:0007669"/>
    <property type="project" value="TreeGrafter"/>
</dbReference>
<comment type="catalytic activity">
    <reaction evidence="3">
        <text>5-phospho-alpha-D-ribose 1-diphosphate + nicotinate + ATP + H2O = nicotinate beta-D-ribonucleotide + ADP + phosphate + diphosphate</text>
        <dbReference type="Rhea" id="RHEA:36163"/>
        <dbReference type="ChEBI" id="CHEBI:15377"/>
        <dbReference type="ChEBI" id="CHEBI:30616"/>
        <dbReference type="ChEBI" id="CHEBI:32544"/>
        <dbReference type="ChEBI" id="CHEBI:33019"/>
        <dbReference type="ChEBI" id="CHEBI:43474"/>
        <dbReference type="ChEBI" id="CHEBI:57502"/>
        <dbReference type="ChEBI" id="CHEBI:58017"/>
        <dbReference type="ChEBI" id="CHEBI:456216"/>
        <dbReference type="EC" id="6.3.4.21"/>
    </reaction>
</comment>
<organism evidence="4 5">
    <name type="scientific">Mucuna pruriens</name>
    <name type="common">Velvet bean</name>
    <name type="synonym">Dolichos pruriens</name>
    <dbReference type="NCBI Taxonomy" id="157652"/>
    <lineage>
        <taxon>Eukaryota</taxon>
        <taxon>Viridiplantae</taxon>
        <taxon>Streptophyta</taxon>
        <taxon>Embryophyta</taxon>
        <taxon>Tracheophyta</taxon>
        <taxon>Spermatophyta</taxon>
        <taxon>Magnoliopsida</taxon>
        <taxon>eudicotyledons</taxon>
        <taxon>Gunneridae</taxon>
        <taxon>Pentapetalae</taxon>
        <taxon>rosids</taxon>
        <taxon>fabids</taxon>
        <taxon>Fabales</taxon>
        <taxon>Fabaceae</taxon>
        <taxon>Papilionoideae</taxon>
        <taxon>50 kb inversion clade</taxon>
        <taxon>NPAAA clade</taxon>
        <taxon>indigoferoid/millettioid clade</taxon>
        <taxon>Phaseoleae</taxon>
        <taxon>Mucuna</taxon>
    </lineage>
</organism>
<evidence type="ECO:0000256" key="3">
    <source>
        <dbReference type="ARBA" id="ARBA00048668"/>
    </source>
</evidence>
<evidence type="ECO:0000256" key="2">
    <source>
        <dbReference type="ARBA" id="ARBA00022642"/>
    </source>
</evidence>
<keyword evidence="5" id="KW-1185">Reference proteome</keyword>
<reference evidence="4" key="1">
    <citation type="submission" date="2018-05" db="EMBL/GenBank/DDBJ databases">
        <title>Draft genome of Mucuna pruriens seed.</title>
        <authorList>
            <person name="Nnadi N.E."/>
            <person name="Vos R."/>
            <person name="Hasami M.H."/>
            <person name="Devisetty U.K."/>
            <person name="Aguiy J.C."/>
        </authorList>
    </citation>
    <scope>NUCLEOTIDE SEQUENCE [LARGE SCALE GENOMIC DNA]</scope>
    <source>
        <strain evidence="4">JCA_2017</strain>
    </source>
</reference>
<gene>
    <name evidence="4" type="primary">NAPRT1</name>
    <name evidence="4" type="ORF">CR513_47175</name>
</gene>
<evidence type="ECO:0000313" key="4">
    <source>
        <dbReference type="EMBL" id="RDX73243.1"/>
    </source>
</evidence>
<evidence type="ECO:0000256" key="1">
    <source>
        <dbReference type="ARBA" id="ARBA00004790"/>
    </source>
</evidence>
<comment type="pathway">
    <text evidence="1">Cofactor biosynthesis; NAD(+) biosynthesis.</text>
</comment>
<keyword evidence="2" id="KW-0662">Pyridine nucleotide biosynthesis</keyword>
<proteinExistence type="predicted"/>
<feature type="non-terminal residue" evidence="4">
    <location>
        <position position="1"/>
    </location>
</feature>
<dbReference type="PANTHER" id="PTHR11098:SF1">
    <property type="entry name" value="NICOTINATE PHOSPHORIBOSYLTRANSFERASE"/>
    <property type="match status" value="1"/>
</dbReference>
<name>A0A371F532_MUCPR</name>
<keyword evidence="4" id="KW-0328">Glycosyltransferase</keyword>
<sequence>MDESKPMSTLMHLSIAFTKNESGKLGDQMIYKVFVNVLDFDLILIHLNNMLLFTTLMVKYQLEDYSSFEHNILIFCNNATSIKLSKNLIQHLRENISFVIMFKKVGELESFLEIREERARKLGFRYPLANIECRRRRRSQTFYNYNNEEYSAQNLFVEEYTIFASLEECIRFIANFKFTKKEIAFVRESLYASCEDGFFDYLRGVDCFDVEVSRYDKWTHSNKVCLIIIKYTMEKTIKDNIHDIENAKEFFNAIGEKFKMFNKAKKAQNLSLLVKTTYDGVGGVYEHVMKMVNWYNKLKSMKMELGEDFLIWQVFESLPPQFDFLRTSYNAQQNVE</sequence>
<accession>A0A371F532</accession>
<dbReference type="GO" id="GO:0005829">
    <property type="term" value="C:cytosol"/>
    <property type="evidence" value="ECO:0007669"/>
    <property type="project" value="TreeGrafter"/>
</dbReference>
<dbReference type="Pfam" id="PF14223">
    <property type="entry name" value="Retrotran_gag_2"/>
    <property type="match status" value="1"/>
</dbReference>
<dbReference type="InterPro" id="IPR007229">
    <property type="entry name" value="Nic_PRibTrfase-Fam"/>
</dbReference>
<dbReference type="EMBL" id="QJKJ01010590">
    <property type="protein sequence ID" value="RDX73243.1"/>
    <property type="molecule type" value="Genomic_DNA"/>
</dbReference>
<comment type="caution">
    <text evidence="4">The sequence shown here is derived from an EMBL/GenBank/DDBJ whole genome shotgun (WGS) entry which is preliminary data.</text>
</comment>
<dbReference type="Gene3D" id="3.20.140.10">
    <property type="entry name" value="nicotinate phosphoribosyltransferase"/>
    <property type="match status" value="1"/>
</dbReference>
<protein>
    <submittedName>
        <fullName evidence="4">Nicotinate phosphoribosyltransferase 1</fullName>
    </submittedName>
</protein>
<dbReference type="OrthoDB" id="1716820at2759"/>
<dbReference type="SUPFAM" id="SSF54675">
    <property type="entry name" value="Nicotinate/Quinolinate PRTase N-terminal domain-like"/>
    <property type="match status" value="1"/>
</dbReference>
<evidence type="ECO:0000313" key="5">
    <source>
        <dbReference type="Proteomes" id="UP000257109"/>
    </source>
</evidence>
<dbReference type="Proteomes" id="UP000257109">
    <property type="component" value="Unassembled WGS sequence"/>
</dbReference>
<dbReference type="AlphaFoldDB" id="A0A371F532"/>
<keyword evidence="4" id="KW-0808">Transferase</keyword>